<evidence type="ECO:0000313" key="5">
    <source>
        <dbReference type="EMBL" id="XAN16467.1"/>
    </source>
</evidence>
<sequence>MSAQAYRHTTDVIAPQDQFAYWRDAICDAYVPLEPERSAAPSFRGQIDGLLLPDLHGSTITAQSHVVRLSPTGLAARAHSPFFANLLCAGEAVVSQGGSTQRARAGDVYVVDCASPWEVDFRTDFRMFCIEIPEGLLRPQLGRSGRLALPVVDGSSGAGRVLASYMRLVSELPANELQQVQALMIKHCGELLSRTQLEDAGAQIAERVRYEVLERILALVQRRLADRALTPASASEELGISRSYLFKVMAEHGLSFSAHVRQCRLEQCRLAIEAQSGRSIADIAASWGFEEVSTFNRAYRAQYGRSPGSERAGTSSRDGRRI</sequence>
<dbReference type="PROSITE" id="PS01124">
    <property type="entry name" value="HTH_ARAC_FAMILY_2"/>
    <property type="match status" value="1"/>
</dbReference>
<dbReference type="Pfam" id="PF12833">
    <property type="entry name" value="HTH_18"/>
    <property type="match status" value="1"/>
</dbReference>
<evidence type="ECO:0000256" key="2">
    <source>
        <dbReference type="ARBA" id="ARBA00023125"/>
    </source>
</evidence>
<dbReference type="Proteomes" id="UP001446337">
    <property type="component" value="Chromosome"/>
</dbReference>
<dbReference type="InterPro" id="IPR035418">
    <property type="entry name" value="AraC-bd_2"/>
</dbReference>
<proteinExistence type="predicted"/>
<evidence type="ECO:0000256" key="1">
    <source>
        <dbReference type="ARBA" id="ARBA00023015"/>
    </source>
</evidence>
<protein>
    <submittedName>
        <fullName evidence="5">Helix-turn-helix domain-containing protein</fullName>
    </submittedName>
</protein>
<keyword evidence="3" id="KW-0804">Transcription</keyword>
<evidence type="ECO:0000256" key="3">
    <source>
        <dbReference type="ARBA" id="ARBA00023163"/>
    </source>
</evidence>
<organism evidence="5 6">
    <name type="scientific">Achromobacter denitrificans</name>
    <name type="common">Alcaligenes denitrificans</name>
    <dbReference type="NCBI Taxonomy" id="32002"/>
    <lineage>
        <taxon>Bacteria</taxon>
        <taxon>Pseudomonadati</taxon>
        <taxon>Pseudomonadota</taxon>
        <taxon>Betaproteobacteria</taxon>
        <taxon>Burkholderiales</taxon>
        <taxon>Alcaligenaceae</taxon>
        <taxon>Achromobacter</taxon>
    </lineage>
</organism>
<evidence type="ECO:0000313" key="6">
    <source>
        <dbReference type="Proteomes" id="UP001446337"/>
    </source>
</evidence>
<evidence type="ECO:0000259" key="4">
    <source>
        <dbReference type="PROSITE" id="PS01124"/>
    </source>
</evidence>
<dbReference type="PANTHER" id="PTHR46796">
    <property type="entry name" value="HTH-TYPE TRANSCRIPTIONAL ACTIVATOR RHAS-RELATED"/>
    <property type="match status" value="1"/>
</dbReference>
<dbReference type="Gene3D" id="1.10.10.60">
    <property type="entry name" value="Homeodomain-like"/>
    <property type="match status" value="1"/>
</dbReference>
<dbReference type="RefSeq" id="WP_175178612.1">
    <property type="nucleotide sequence ID" value="NZ_CADIKP010000001.1"/>
</dbReference>
<dbReference type="Pfam" id="PF14525">
    <property type="entry name" value="AraC_binding_2"/>
    <property type="match status" value="1"/>
</dbReference>
<keyword evidence="1" id="KW-0805">Transcription regulation</keyword>
<dbReference type="SMART" id="SM00342">
    <property type="entry name" value="HTH_ARAC"/>
    <property type="match status" value="1"/>
</dbReference>
<accession>A0ABZ3G360</accession>
<keyword evidence="2" id="KW-0238">DNA-binding</keyword>
<name>A0ABZ3G360_ACHDE</name>
<dbReference type="SUPFAM" id="SSF46689">
    <property type="entry name" value="Homeodomain-like"/>
    <property type="match status" value="1"/>
</dbReference>
<dbReference type="PANTHER" id="PTHR46796:SF6">
    <property type="entry name" value="ARAC SUBFAMILY"/>
    <property type="match status" value="1"/>
</dbReference>
<keyword evidence="6" id="KW-1185">Reference proteome</keyword>
<dbReference type="EMBL" id="CP154792">
    <property type="protein sequence ID" value="XAN16467.1"/>
    <property type="molecule type" value="Genomic_DNA"/>
</dbReference>
<gene>
    <name evidence="5" type="ORF">AAIK43_00130</name>
</gene>
<dbReference type="InterPro" id="IPR050204">
    <property type="entry name" value="AraC_XylS_family_regulators"/>
</dbReference>
<reference evidence="5 6" key="1">
    <citation type="submission" date="2024-05" db="EMBL/GenBank/DDBJ databases">
        <title>Achromobacter denitrificans. BP1, complete genome.</title>
        <authorList>
            <person name="Zhang B."/>
        </authorList>
    </citation>
    <scope>NUCLEOTIDE SEQUENCE [LARGE SCALE GENOMIC DNA]</scope>
    <source>
        <strain evidence="5 6">BP1</strain>
    </source>
</reference>
<dbReference type="InterPro" id="IPR009057">
    <property type="entry name" value="Homeodomain-like_sf"/>
</dbReference>
<feature type="domain" description="HTH araC/xylS-type" evidence="4">
    <location>
        <begin position="214"/>
        <end position="313"/>
    </location>
</feature>
<dbReference type="InterPro" id="IPR018060">
    <property type="entry name" value="HTH_AraC"/>
</dbReference>